<feature type="compositionally biased region" description="Low complexity" evidence="15">
    <location>
        <begin position="189"/>
        <end position="201"/>
    </location>
</feature>
<keyword evidence="5" id="KW-0399">Innate immunity</keyword>
<feature type="compositionally biased region" description="Basic and acidic residues" evidence="15">
    <location>
        <begin position="217"/>
        <end position="233"/>
    </location>
</feature>
<comment type="subcellular location">
    <subcellularLocation>
        <location evidence="1">Secreted</location>
    </subcellularLocation>
</comment>
<evidence type="ECO:0000256" key="5">
    <source>
        <dbReference type="ARBA" id="ARBA00022588"/>
    </source>
</evidence>
<comment type="similarity">
    <text evidence="2">Belongs to the SFTPD family.</text>
</comment>
<evidence type="ECO:0000256" key="2">
    <source>
        <dbReference type="ARBA" id="ARBA00007899"/>
    </source>
</evidence>
<keyword evidence="14" id="KW-0175">Coiled coil</keyword>
<keyword evidence="10" id="KW-0391">Immunity</keyword>
<dbReference type="InParanoid" id="A0A2Y9EZJ1"/>
<dbReference type="SMART" id="SM00034">
    <property type="entry name" value="CLECT"/>
    <property type="match status" value="1"/>
</dbReference>
<evidence type="ECO:0000256" key="7">
    <source>
        <dbReference type="ARBA" id="ARBA00022734"/>
    </source>
</evidence>
<dbReference type="InterPro" id="IPR033990">
    <property type="entry name" value="Collectin_CTLD"/>
</dbReference>
<dbReference type="InterPro" id="IPR001304">
    <property type="entry name" value="C-type_lectin-like"/>
</dbReference>
<sequence length="388" mass="39629">MPEPGHPSEPEKDMLLLPLSMLTLLSQPPGSLGAEMKTYSQKTLANACTLVMCSPPENGLPGRDGQDGREGPRGEKGNPGLPGPVGGAGMPGPAGPVGPKGDNGSAGEPGPKGDTGPSGPPGPPGMPGPAGRDGASGRQGSIGPAGVPGPKGETGPNGEVGATGMQGSPGTRGPVGLKGERGARGERGAPGSAGAARPSGAMGPQGPAGARGLPGLKGDRGDPGERGVKGESGLRDITVLRQRVETLQGQLQRLQNAFSQYKKVELFPSGQGVGEKIFKTGGFEKTFQDAQQVCTQAGGQMASPRSAAENEALRHLVTDQNKAAFLSMTDDKKEGKFTYPTGEPLVYSNWAPGEPNNDRGAENCVEIYPNGKWNDMACEEQRLVICEF</sequence>
<dbReference type="RefSeq" id="XP_007111555.2">
    <property type="nucleotide sequence ID" value="XM_007111493.3"/>
</dbReference>
<protein>
    <submittedName>
        <fullName evidence="18">Pulmonary surfactant-associated protein D</fullName>
    </submittedName>
</protein>
<evidence type="ECO:0000256" key="1">
    <source>
        <dbReference type="ARBA" id="ARBA00004613"/>
    </source>
</evidence>
<dbReference type="GO" id="GO:0005615">
    <property type="term" value="C:extracellular space"/>
    <property type="evidence" value="ECO:0007669"/>
    <property type="project" value="TreeGrafter"/>
</dbReference>
<feature type="domain" description="C-type lectin" evidence="16">
    <location>
        <begin position="285"/>
        <end position="387"/>
    </location>
</feature>
<evidence type="ECO:0000256" key="12">
    <source>
        <dbReference type="ARBA" id="ARBA00023157"/>
    </source>
</evidence>
<evidence type="ECO:0000313" key="17">
    <source>
        <dbReference type="Proteomes" id="UP000248484"/>
    </source>
</evidence>
<keyword evidence="12" id="KW-1015">Disulfide bond</keyword>
<dbReference type="STRING" id="9755.ENSPCTP00005008797"/>
<evidence type="ECO:0000256" key="14">
    <source>
        <dbReference type="SAM" id="Coils"/>
    </source>
</evidence>
<dbReference type="FunFam" id="3.10.100.10:FF:000045">
    <property type="entry name" value="Pulmonary surfactant-associated protein D"/>
    <property type="match status" value="1"/>
</dbReference>
<dbReference type="InterPro" id="IPR015097">
    <property type="entry name" value="Surfac_D-trimer"/>
</dbReference>
<evidence type="ECO:0000256" key="3">
    <source>
        <dbReference type="ARBA" id="ARBA00011267"/>
    </source>
</evidence>
<dbReference type="PROSITE" id="PS00615">
    <property type="entry name" value="C_TYPE_LECTIN_1"/>
    <property type="match status" value="1"/>
</dbReference>
<dbReference type="Gene3D" id="3.10.100.10">
    <property type="entry name" value="Mannose-Binding Protein A, subunit A"/>
    <property type="match status" value="1"/>
</dbReference>
<dbReference type="Pfam" id="PF01391">
    <property type="entry name" value="Collagen"/>
    <property type="match status" value="2"/>
</dbReference>
<keyword evidence="9" id="KW-0106">Calcium</keyword>
<proteinExistence type="inferred from homology"/>
<dbReference type="InterPro" id="IPR016186">
    <property type="entry name" value="C-type_lectin-like/link_sf"/>
</dbReference>
<evidence type="ECO:0000256" key="15">
    <source>
        <dbReference type="SAM" id="MobiDB-lite"/>
    </source>
</evidence>
<accession>A0A2Y9EZJ1</accession>
<evidence type="ECO:0000256" key="6">
    <source>
        <dbReference type="ARBA" id="ARBA00022729"/>
    </source>
</evidence>
<evidence type="ECO:0000256" key="9">
    <source>
        <dbReference type="ARBA" id="ARBA00022837"/>
    </source>
</evidence>
<dbReference type="SUPFAM" id="SSF57944">
    <property type="entry name" value="Triple coiled coil domain of C-type lectins"/>
    <property type="match status" value="1"/>
</dbReference>
<comment type="subunit">
    <text evidence="3">Oligomeric complex of 4 set of homotrimers.</text>
</comment>
<evidence type="ECO:0000313" key="18">
    <source>
        <dbReference type="RefSeq" id="XP_007111555.2"/>
    </source>
</evidence>
<dbReference type="Gene3D" id="1.20.5.360">
    <property type="entry name" value="SFTPD helical domain"/>
    <property type="match status" value="1"/>
</dbReference>
<feature type="region of interest" description="Disordered" evidence="15">
    <location>
        <begin position="52"/>
        <end position="233"/>
    </location>
</feature>
<dbReference type="PROSITE" id="PS50041">
    <property type="entry name" value="C_TYPE_LECTIN_2"/>
    <property type="match status" value="1"/>
</dbReference>
<dbReference type="CTD" id="6441"/>
<name>A0A2Y9EZJ1_PHYMC</name>
<evidence type="ECO:0000256" key="4">
    <source>
        <dbReference type="ARBA" id="ARBA00022525"/>
    </source>
</evidence>
<feature type="compositionally biased region" description="Basic and acidic residues" evidence="15">
    <location>
        <begin position="64"/>
        <end position="76"/>
    </location>
</feature>
<reference evidence="18" key="1">
    <citation type="submission" date="2025-08" db="UniProtKB">
        <authorList>
            <consortium name="RefSeq"/>
        </authorList>
    </citation>
    <scope>IDENTIFICATION</scope>
    <source>
        <tissue evidence="18">Muscle</tissue>
    </source>
</reference>
<dbReference type="SUPFAM" id="SSF56436">
    <property type="entry name" value="C-type lectin-like"/>
    <property type="match status" value="1"/>
</dbReference>
<dbReference type="GeneID" id="102976617"/>
<keyword evidence="6" id="KW-0732">Signal</keyword>
<dbReference type="GO" id="GO:0030246">
    <property type="term" value="F:carbohydrate binding"/>
    <property type="evidence" value="ECO:0007669"/>
    <property type="project" value="UniProtKB-KW"/>
</dbReference>
<keyword evidence="8" id="KW-0677">Repeat</keyword>
<dbReference type="InterPro" id="IPR016187">
    <property type="entry name" value="CTDL_fold"/>
</dbReference>
<dbReference type="Proteomes" id="UP000248484">
    <property type="component" value="Chromosome 20"/>
</dbReference>
<feature type="compositionally biased region" description="Gly residues" evidence="15">
    <location>
        <begin position="83"/>
        <end position="92"/>
    </location>
</feature>
<dbReference type="InterPro" id="IPR051077">
    <property type="entry name" value="Ca-dependent_lectin"/>
</dbReference>
<organism evidence="17 18">
    <name type="scientific">Physeter macrocephalus</name>
    <name type="common">Sperm whale</name>
    <name type="synonym">Physeter catodon</name>
    <dbReference type="NCBI Taxonomy" id="9755"/>
    <lineage>
        <taxon>Eukaryota</taxon>
        <taxon>Metazoa</taxon>
        <taxon>Chordata</taxon>
        <taxon>Craniata</taxon>
        <taxon>Vertebrata</taxon>
        <taxon>Euteleostomi</taxon>
        <taxon>Mammalia</taxon>
        <taxon>Eutheria</taxon>
        <taxon>Laurasiatheria</taxon>
        <taxon>Artiodactyla</taxon>
        <taxon>Whippomorpha</taxon>
        <taxon>Cetacea</taxon>
        <taxon>Odontoceti</taxon>
        <taxon>Physeteridae</taxon>
        <taxon>Physeter</taxon>
    </lineage>
</organism>
<evidence type="ECO:0000259" key="16">
    <source>
        <dbReference type="PROSITE" id="PS50041"/>
    </source>
</evidence>
<dbReference type="AlphaFoldDB" id="A0A2Y9EZJ1"/>
<dbReference type="FunFam" id="1.20.5.360:FF:000001">
    <property type="entry name" value="Pulmonary surfactant-associated protein D"/>
    <property type="match status" value="1"/>
</dbReference>
<dbReference type="InterPro" id="IPR008160">
    <property type="entry name" value="Collagen"/>
</dbReference>
<evidence type="ECO:0000256" key="8">
    <source>
        <dbReference type="ARBA" id="ARBA00022737"/>
    </source>
</evidence>
<dbReference type="FunCoup" id="A0A2Y9EZJ1">
    <property type="interactions" value="102"/>
</dbReference>
<dbReference type="GO" id="GO:0045087">
    <property type="term" value="P:innate immune response"/>
    <property type="evidence" value="ECO:0007669"/>
    <property type="project" value="UniProtKB-KW"/>
</dbReference>
<feature type="compositionally biased region" description="Basic and acidic residues" evidence="15">
    <location>
        <begin position="178"/>
        <end position="187"/>
    </location>
</feature>
<evidence type="ECO:0000256" key="10">
    <source>
        <dbReference type="ARBA" id="ARBA00022859"/>
    </source>
</evidence>
<dbReference type="Pfam" id="PF00059">
    <property type="entry name" value="Lectin_C"/>
    <property type="match status" value="1"/>
</dbReference>
<dbReference type="OrthoDB" id="10255512at2759"/>
<feature type="compositionally biased region" description="Pro residues" evidence="15">
    <location>
        <begin position="118"/>
        <end position="127"/>
    </location>
</feature>
<dbReference type="Pfam" id="PF09006">
    <property type="entry name" value="Surfac_D-trimer"/>
    <property type="match status" value="1"/>
</dbReference>
<keyword evidence="4" id="KW-0964">Secreted</keyword>
<dbReference type="GO" id="GO:0005581">
    <property type="term" value="C:collagen trimer"/>
    <property type="evidence" value="ECO:0007669"/>
    <property type="project" value="UniProtKB-KW"/>
</dbReference>
<dbReference type="KEGG" id="pcad:102976617"/>
<evidence type="ECO:0000256" key="13">
    <source>
        <dbReference type="ARBA" id="ARBA00023278"/>
    </source>
</evidence>
<dbReference type="PANTHER" id="PTHR24024:SF15">
    <property type="entry name" value="PULMONARY SURFACTANT-ASSOCIATED PROTEIN D"/>
    <property type="match status" value="1"/>
</dbReference>
<dbReference type="PANTHER" id="PTHR24024">
    <property type="entry name" value="PULMONARY SURFACTANT-ASSOCIATED PROTEIN A"/>
    <property type="match status" value="1"/>
</dbReference>
<keyword evidence="7" id="KW-0430">Lectin</keyword>
<dbReference type="InterPro" id="IPR018378">
    <property type="entry name" value="C-type_lectin_CS"/>
</dbReference>
<dbReference type="CDD" id="cd03591">
    <property type="entry name" value="CLECT_collectin_like"/>
    <property type="match status" value="1"/>
</dbReference>
<gene>
    <name evidence="18" type="primary">SFTPD</name>
</gene>
<feature type="coiled-coil region" evidence="14">
    <location>
        <begin position="237"/>
        <end position="264"/>
    </location>
</feature>
<dbReference type="GO" id="GO:0005771">
    <property type="term" value="C:multivesicular body"/>
    <property type="evidence" value="ECO:0007669"/>
    <property type="project" value="TreeGrafter"/>
</dbReference>
<keyword evidence="13" id="KW-0379">Hydroxylation</keyword>
<evidence type="ECO:0000256" key="11">
    <source>
        <dbReference type="ARBA" id="ARBA00023119"/>
    </source>
</evidence>
<keyword evidence="17" id="KW-1185">Reference proteome</keyword>
<keyword evidence="11" id="KW-0176">Collagen</keyword>